<dbReference type="GeneID" id="85310640"/>
<dbReference type="PANTHER" id="PTHR37544">
    <property type="entry name" value="SPRAY-RELATED"/>
    <property type="match status" value="1"/>
</dbReference>
<evidence type="ECO:0000313" key="3">
    <source>
        <dbReference type="EMBL" id="KAK1768660.1"/>
    </source>
</evidence>
<feature type="compositionally biased region" description="Pro residues" evidence="1">
    <location>
        <begin position="49"/>
        <end position="66"/>
    </location>
</feature>
<feature type="transmembrane region" description="Helical" evidence="2">
    <location>
        <begin position="439"/>
        <end position="464"/>
    </location>
</feature>
<protein>
    <recommendedName>
        <fullName evidence="5">Phosphoribosylaminoimidazole-succinocarboxamide synthase</fullName>
    </recommendedName>
</protein>
<feature type="transmembrane region" description="Helical" evidence="2">
    <location>
        <begin position="744"/>
        <end position="765"/>
    </location>
</feature>
<dbReference type="InterPro" id="IPR021840">
    <property type="entry name" value="DUF3433"/>
</dbReference>
<feature type="region of interest" description="Disordered" evidence="1">
    <location>
        <begin position="239"/>
        <end position="259"/>
    </location>
</feature>
<dbReference type="Pfam" id="PF11915">
    <property type="entry name" value="DUF3433"/>
    <property type="match status" value="1"/>
</dbReference>
<evidence type="ECO:0008006" key="5">
    <source>
        <dbReference type="Google" id="ProtNLM"/>
    </source>
</evidence>
<feature type="transmembrane region" description="Helical" evidence="2">
    <location>
        <begin position="322"/>
        <end position="338"/>
    </location>
</feature>
<keyword evidence="2" id="KW-0812">Transmembrane</keyword>
<keyword evidence="2" id="KW-1133">Transmembrane helix</keyword>
<proteinExistence type="predicted"/>
<dbReference type="Proteomes" id="UP001244011">
    <property type="component" value="Unassembled WGS sequence"/>
</dbReference>
<evidence type="ECO:0000256" key="2">
    <source>
        <dbReference type="SAM" id="Phobius"/>
    </source>
</evidence>
<evidence type="ECO:0000256" key="1">
    <source>
        <dbReference type="SAM" id="MobiDB-lite"/>
    </source>
</evidence>
<feature type="region of interest" description="Disordered" evidence="1">
    <location>
        <begin position="15"/>
        <end position="90"/>
    </location>
</feature>
<gene>
    <name evidence="3" type="ORF">QBC33DRAFT_533274</name>
</gene>
<feature type="compositionally biased region" description="Polar residues" evidence="1">
    <location>
        <begin position="20"/>
        <end position="31"/>
    </location>
</feature>
<feature type="transmembrane region" description="Helical" evidence="2">
    <location>
        <begin position="707"/>
        <end position="732"/>
    </location>
</feature>
<dbReference type="EMBL" id="MU839004">
    <property type="protein sequence ID" value="KAK1768660.1"/>
    <property type="molecule type" value="Genomic_DNA"/>
</dbReference>
<keyword evidence="4" id="KW-1185">Reference proteome</keyword>
<feature type="transmembrane region" description="Helical" evidence="2">
    <location>
        <begin position="294"/>
        <end position="315"/>
    </location>
</feature>
<accession>A0AAJ0FQ01</accession>
<feature type="transmembrane region" description="Helical" evidence="2">
    <location>
        <begin position="401"/>
        <end position="427"/>
    </location>
</feature>
<evidence type="ECO:0000313" key="4">
    <source>
        <dbReference type="Proteomes" id="UP001244011"/>
    </source>
</evidence>
<name>A0AAJ0FQ01_9PEZI</name>
<feature type="transmembrane region" description="Helical" evidence="2">
    <location>
        <begin position="591"/>
        <end position="611"/>
    </location>
</feature>
<dbReference type="PANTHER" id="PTHR37544:SF1">
    <property type="entry name" value="PHOSPHORIBOSYLAMINOIMIDAZOLE-SUCCINOCARBOXAMIDE SYNTHASE"/>
    <property type="match status" value="1"/>
</dbReference>
<feature type="transmembrane region" description="Helical" evidence="2">
    <location>
        <begin position="344"/>
        <end position="367"/>
    </location>
</feature>
<keyword evidence="2" id="KW-0472">Membrane</keyword>
<sequence length="864" mass="96643">MNFHNLNFDYVEQHRANPQYPASPSSPSNHSDAILRDPNLDYASSRPASPSPQPTVIPWAPTPPSPSDSTPEFYGPDRLFPPTLIPPSVPRESTYQRFRAQNIPFGTMEREADMEGQMNADMLTGFRDELVREAGVVTPGVDDSPYIHYAIEALTRDRDTGYSGNDSSSSNAATPIPPVLLSRDMGYYHPPRVQEQRQYAPLPMQPPILPTPVYRHDDRAPEQPDPFEWPFSGEPLGLQGSPVPSSWAPRPKPKTIQPHEWRPMNRDAMADSISQEKASGYPPLHFLPWILRPASFTILMVSCLAMLAALMYCAVHSQLNPGLVPFTGSIYGSQYFVFRMLPQLLAAFILIYAQCIATSMFRIVPFLRLASNQAQIRDGALFQDLYPKSFLWPRLIGTRKIWVPILVTWLINITLPLQSSLFTVILVDGVWTWAAVQGVAWTLVALYVALLVATVIAASFWLGVRNTGLLWDPRSLADIITMVSETNTAVDYQGTQRTGTRDRLRFALRRRRSDRLGYWAWKDGRSGFWYALGNSMDHENSLPFPDIQAKHGVKIEKDGDFTLGDRDVEAAGSQHHIRYRYLPWCMRNNQLLYLVVTAFILLLALFVVSFLPSTHISTGFLPWLLAAPGQGAFSAADFLYSFLPSLVGLILWLLFQAVDLSIRVHQPWAALSGTRGARAEESLLADYAACLPIQSTIHAAKNGHWRVAVTSLLSTLFLLLPVLGGGMFMALTRPGGEVRMYPNMPAFAIILALLVLYFLALVGMFPGRKAFRLPHAVTCLAEIISFLANEDLLTDLAFKQCRTKEDMLLKMGLLHGTPETQPRWIFGVGPASADGMPGVRRARRFTEKRPIRKSQIRRGGRNMA</sequence>
<feature type="transmembrane region" description="Helical" evidence="2">
    <location>
        <begin position="631"/>
        <end position="655"/>
    </location>
</feature>
<organism evidence="3 4">
    <name type="scientific">Phialemonium atrogriseum</name>
    <dbReference type="NCBI Taxonomy" id="1093897"/>
    <lineage>
        <taxon>Eukaryota</taxon>
        <taxon>Fungi</taxon>
        <taxon>Dikarya</taxon>
        <taxon>Ascomycota</taxon>
        <taxon>Pezizomycotina</taxon>
        <taxon>Sordariomycetes</taxon>
        <taxon>Sordariomycetidae</taxon>
        <taxon>Cephalothecales</taxon>
        <taxon>Cephalothecaceae</taxon>
        <taxon>Phialemonium</taxon>
    </lineage>
</organism>
<comment type="caution">
    <text evidence="3">The sequence shown here is derived from an EMBL/GenBank/DDBJ whole genome shotgun (WGS) entry which is preliminary data.</text>
</comment>
<dbReference type="AlphaFoldDB" id="A0AAJ0FQ01"/>
<dbReference type="RefSeq" id="XP_060284873.1">
    <property type="nucleotide sequence ID" value="XM_060427453.1"/>
</dbReference>
<reference evidence="3" key="1">
    <citation type="submission" date="2023-06" db="EMBL/GenBank/DDBJ databases">
        <title>Genome-scale phylogeny and comparative genomics of the fungal order Sordariales.</title>
        <authorList>
            <consortium name="Lawrence Berkeley National Laboratory"/>
            <person name="Hensen N."/>
            <person name="Bonometti L."/>
            <person name="Westerberg I."/>
            <person name="Brannstrom I.O."/>
            <person name="Guillou S."/>
            <person name="Cros-Aarteil S."/>
            <person name="Calhoun S."/>
            <person name="Haridas S."/>
            <person name="Kuo A."/>
            <person name="Mondo S."/>
            <person name="Pangilinan J."/>
            <person name="Riley R."/>
            <person name="Labutti K."/>
            <person name="Andreopoulos B."/>
            <person name="Lipzen A."/>
            <person name="Chen C."/>
            <person name="Yanf M."/>
            <person name="Daum C."/>
            <person name="Ng V."/>
            <person name="Clum A."/>
            <person name="Steindorff A."/>
            <person name="Ohm R."/>
            <person name="Martin F."/>
            <person name="Silar P."/>
            <person name="Natvig D."/>
            <person name="Lalanne C."/>
            <person name="Gautier V."/>
            <person name="Ament-Velasquez S.L."/>
            <person name="Kruys A."/>
            <person name="Hutchinson M.I."/>
            <person name="Powell A.J."/>
            <person name="Barry K."/>
            <person name="Miller A.N."/>
            <person name="Grigoriev I.V."/>
            <person name="Debuchy R."/>
            <person name="Gladieux P."/>
            <person name="Thoren M.H."/>
            <person name="Johannesson H."/>
        </authorList>
    </citation>
    <scope>NUCLEOTIDE SEQUENCE</scope>
    <source>
        <strain evidence="3">8032-3</strain>
    </source>
</reference>